<protein>
    <recommendedName>
        <fullName evidence="1">Restriction endonuclease type II-like domain-containing protein</fullName>
    </recommendedName>
</protein>
<evidence type="ECO:0000313" key="3">
    <source>
        <dbReference type="Proteomes" id="UP000271678"/>
    </source>
</evidence>
<reference evidence="2 3" key="1">
    <citation type="submission" date="2018-11" db="EMBL/GenBank/DDBJ databases">
        <title>Draft genome of Simplicispira Flexivirga sp. BO-16.</title>
        <authorList>
            <person name="Im W.T."/>
        </authorList>
    </citation>
    <scope>NUCLEOTIDE SEQUENCE [LARGE SCALE GENOMIC DNA]</scope>
    <source>
        <strain evidence="2 3">BO-16</strain>
    </source>
</reference>
<dbReference type="OrthoDB" id="3173471at2"/>
<gene>
    <name evidence="2" type="ORF">EFY87_09415</name>
</gene>
<proteinExistence type="predicted"/>
<accession>A0A3M9MC76</accession>
<dbReference type="Gene3D" id="3.40.960.10">
    <property type="entry name" value="VSR Endonuclease"/>
    <property type="match status" value="1"/>
</dbReference>
<dbReference type="SUPFAM" id="SSF52980">
    <property type="entry name" value="Restriction endonuclease-like"/>
    <property type="match status" value="1"/>
</dbReference>
<dbReference type="AlphaFoldDB" id="A0A3M9MC76"/>
<dbReference type="Pfam" id="PF18741">
    <property type="entry name" value="MTES_1575"/>
    <property type="match status" value="1"/>
</dbReference>
<comment type="caution">
    <text evidence="2">The sequence shown here is derived from an EMBL/GenBank/DDBJ whole genome shotgun (WGS) entry which is preliminary data.</text>
</comment>
<evidence type="ECO:0000313" key="2">
    <source>
        <dbReference type="EMBL" id="RNI22188.1"/>
    </source>
</evidence>
<dbReference type="Proteomes" id="UP000271678">
    <property type="component" value="Unassembled WGS sequence"/>
</dbReference>
<evidence type="ECO:0000259" key="1">
    <source>
        <dbReference type="Pfam" id="PF18741"/>
    </source>
</evidence>
<sequence>MTAPIPIRRQLALPDLFTTEEAYAAGLTKRDLQRGEYRRLFRGTYVKAGARPTYIEQLAFAIRVIDGAQFAAQYSAARVFGGVTPLASNLHLGTRIRRHSKRDGVFLHFYKNPPNLLRYRGIHLTSPGQTFLDLARSLELVDLLVLGDSLVRREACSPTYLRNFVADVSAHGAQHAREAAALVRGKVYSPNESRLRLLMLSGGLPPPSINHMVYDESTGRKRELDLALPEWKVAVEFDGRHHIERIDQWERDILRREELEAMGWRFVLITSSAMYTQPLRVLERITDTIVAAGGPRVVIRDDWQRHFG</sequence>
<dbReference type="InterPro" id="IPR011335">
    <property type="entry name" value="Restrct_endonuc-II-like"/>
</dbReference>
<dbReference type="InterPro" id="IPR049468">
    <property type="entry name" value="Restrct_endonuc-II-like_dom"/>
</dbReference>
<dbReference type="RefSeq" id="WP_123271227.1">
    <property type="nucleotide sequence ID" value="NZ_RJJQ01000008.1"/>
</dbReference>
<dbReference type="EMBL" id="RJJQ01000008">
    <property type="protein sequence ID" value="RNI22188.1"/>
    <property type="molecule type" value="Genomic_DNA"/>
</dbReference>
<keyword evidence="3" id="KW-1185">Reference proteome</keyword>
<name>A0A3M9MC76_9MICO</name>
<organism evidence="2 3">
    <name type="scientific">Flexivirga caeni</name>
    <dbReference type="NCBI Taxonomy" id="2294115"/>
    <lineage>
        <taxon>Bacteria</taxon>
        <taxon>Bacillati</taxon>
        <taxon>Actinomycetota</taxon>
        <taxon>Actinomycetes</taxon>
        <taxon>Micrococcales</taxon>
        <taxon>Dermacoccaceae</taxon>
        <taxon>Flexivirga</taxon>
    </lineage>
</organism>
<feature type="domain" description="Restriction endonuclease type II-like" evidence="1">
    <location>
        <begin position="223"/>
        <end position="289"/>
    </location>
</feature>